<keyword evidence="3 5" id="KW-1133">Transmembrane helix</keyword>
<feature type="transmembrane region" description="Helical" evidence="5">
    <location>
        <begin position="44"/>
        <end position="65"/>
    </location>
</feature>
<evidence type="ECO:0000256" key="3">
    <source>
        <dbReference type="ARBA" id="ARBA00022989"/>
    </source>
</evidence>
<dbReference type="PIRSF" id="PIRSF006060">
    <property type="entry name" value="AA_transporter"/>
    <property type="match status" value="1"/>
</dbReference>
<dbReference type="Proteomes" id="UP000199039">
    <property type="component" value="Unassembled WGS sequence"/>
</dbReference>
<keyword evidence="7" id="KW-1185">Reference proteome</keyword>
<name>A0A1G6SA91_9MICO</name>
<dbReference type="RefSeq" id="WP_093184279.1">
    <property type="nucleotide sequence ID" value="NZ_FMYH01000005.1"/>
</dbReference>
<feature type="transmembrane region" description="Helical" evidence="5">
    <location>
        <begin position="265"/>
        <end position="288"/>
    </location>
</feature>
<dbReference type="PANTHER" id="PTHR43243">
    <property type="entry name" value="INNER MEMBRANE TRANSPORTER YGJI-RELATED"/>
    <property type="match status" value="1"/>
</dbReference>
<dbReference type="InterPro" id="IPR002293">
    <property type="entry name" value="AA/rel_permease1"/>
</dbReference>
<dbReference type="GO" id="GO:0015171">
    <property type="term" value="F:amino acid transmembrane transporter activity"/>
    <property type="evidence" value="ECO:0007669"/>
    <property type="project" value="TreeGrafter"/>
</dbReference>
<feature type="transmembrane region" description="Helical" evidence="5">
    <location>
        <begin position="71"/>
        <end position="93"/>
    </location>
</feature>
<keyword evidence="2 5" id="KW-0812">Transmembrane</keyword>
<feature type="transmembrane region" description="Helical" evidence="5">
    <location>
        <begin position="446"/>
        <end position="465"/>
    </location>
</feature>
<feature type="transmembrane region" description="Helical" evidence="5">
    <location>
        <begin position="166"/>
        <end position="184"/>
    </location>
</feature>
<dbReference type="Pfam" id="PF13520">
    <property type="entry name" value="AA_permease_2"/>
    <property type="match status" value="1"/>
</dbReference>
<feature type="transmembrane region" description="Helical" evidence="5">
    <location>
        <begin position="224"/>
        <end position="244"/>
    </location>
</feature>
<comment type="subcellular location">
    <subcellularLocation>
        <location evidence="1">Membrane</location>
        <topology evidence="1">Multi-pass membrane protein</topology>
    </subcellularLocation>
</comment>
<sequence>MTDTLVHRMFRKSIPADALTTADTPSGDPATQVHLRRSITTFQLTMIGVGGTIGTGIFFILSEAVPEAGPAVIGSFLLAAIVAGLTVLCYAELASTIPSSGSSYSYSYATLGEAVAFVVGACLVLEYGVSAAAVAVGWSEYLNLLLEGTIGWHFPDALSLAPDSGGVINLPAMILVALCVLLLLRGASESARANAIMVIIKISVLVLFITVGLTGFQADHFSQFAPFGFAGVSIATGSIFFSFIGLDAIATAGEEVHNPKKSIPIALMASLAVVTVVYLLVAFVAVGAQPWGEFEGQKAGLATILENITGSSWPGLLLAAGAVISIFSVTLICLYGQTRILFAMGRDGLIPPVFARIDRRTQTPMTNTIIVGVVVAVLAGVVPLGILADLTSIGTLVAFSLVSVGVIVLRRTAPDLPRGFKVPGYPVTPVLSVLACAYVISGLGSVTLIAFVIWAGAALVFYFSWSIKHSVLETLAAGPPLDLTDRMPPQEKS</sequence>
<keyword evidence="4 5" id="KW-0472">Membrane</keyword>
<evidence type="ECO:0000256" key="5">
    <source>
        <dbReference type="SAM" id="Phobius"/>
    </source>
</evidence>
<dbReference type="EMBL" id="FMYH01000005">
    <property type="protein sequence ID" value="SDD13584.1"/>
    <property type="molecule type" value="Genomic_DNA"/>
</dbReference>
<feature type="transmembrane region" description="Helical" evidence="5">
    <location>
        <begin position="114"/>
        <end position="138"/>
    </location>
</feature>
<protein>
    <submittedName>
        <fullName evidence="6">Amino acid/polyamine/organocation transporter, APC superfamily</fullName>
    </submittedName>
</protein>
<dbReference type="PANTHER" id="PTHR43243:SF24">
    <property type="entry name" value="CATIONIC AMINO ACID TRANSPORT INTEGRAL MEMBRANE PROTEIN ROCE-RELATED"/>
    <property type="match status" value="1"/>
</dbReference>
<dbReference type="Gene3D" id="1.20.1740.10">
    <property type="entry name" value="Amino acid/polyamine transporter I"/>
    <property type="match status" value="1"/>
</dbReference>
<gene>
    <name evidence="6" type="ORF">SAMN05216410_2912</name>
</gene>
<evidence type="ECO:0000313" key="6">
    <source>
        <dbReference type="EMBL" id="SDD13584.1"/>
    </source>
</evidence>
<evidence type="ECO:0000256" key="2">
    <source>
        <dbReference type="ARBA" id="ARBA00022692"/>
    </source>
</evidence>
<feature type="transmembrane region" description="Helical" evidence="5">
    <location>
        <begin position="315"/>
        <end position="336"/>
    </location>
</feature>
<dbReference type="GO" id="GO:0016020">
    <property type="term" value="C:membrane"/>
    <property type="evidence" value="ECO:0007669"/>
    <property type="project" value="UniProtKB-SubCell"/>
</dbReference>
<evidence type="ECO:0000256" key="1">
    <source>
        <dbReference type="ARBA" id="ARBA00004141"/>
    </source>
</evidence>
<reference evidence="6 7" key="1">
    <citation type="submission" date="2016-09" db="EMBL/GenBank/DDBJ databases">
        <authorList>
            <person name="Capua I."/>
            <person name="De Benedictis P."/>
            <person name="Joannis T."/>
            <person name="Lombin L.H."/>
            <person name="Cattoli G."/>
        </authorList>
    </citation>
    <scope>NUCLEOTIDE SEQUENCE [LARGE SCALE GENOMIC DNA]</scope>
    <source>
        <strain evidence="6 7">ISLP-3</strain>
    </source>
</reference>
<proteinExistence type="predicted"/>
<feature type="transmembrane region" description="Helical" evidence="5">
    <location>
        <begin position="196"/>
        <end position="218"/>
    </location>
</feature>
<accession>A0A1G6SA91</accession>
<feature type="transmembrane region" description="Helical" evidence="5">
    <location>
        <begin position="393"/>
        <end position="410"/>
    </location>
</feature>
<dbReference type="AlphaFoldDB" id="A0A1G6SA91"/>
<dbReference type="STRING" id="1814289.SAMN05216410_2912"/>
<feature type="transmembrane region" description="Helical" evidence="5">
    <location>
        <begin position="422"/>
        <end position="440"/>
    </location>
</feature>
<evidence type="ECO:0000256" key="4">
    <source>
        <dbReference type="ARBA" id="ARBA00023136"/>
    </source>
</evidence>
<evidence type="ECO:0000313" key="7">
    <source>
        <dbReference type="Proteomes" id="UP000199039"/>
    </source>
</evidence>
<feature type="transmembrane region" description="Helical" evidence="5">
    <location>
        <begin position="369"/>
        <end position="387"/>
    </location>
</feature>
<organism evidence="6 7">
    <name type="scientific">Sanguibacter gelidistatuariae</name>
    <dbReference type="NCBI Taxonomy" id="1814289"/>
    <lineage>
        <taxon>Bacteria</taxon>
        <taxon>Bacillati</taxon>
        <taxon>Actinomycetota</taxon>
        <taxon>Actinomycetes</taxon>
        <taxon>Micrococcales</taxon>
        <taxon>Sanguibacteraceae</taxon>
        <taxon>Sanguibacter</taxon>
    </lineage>
</organism>
<dbReference type="OrthoDB" id="9762947at2"/>